<evidence type="ECO:0000313" key="2">
    <source>
        <dbReference type="EMBL" id="KAG2542078.1"/>
    </source>
</evidence>
<feature type="compositionally biased region" description="Low complexity" evidence="1">
    <location>
        <begin position="1"/>
        <end position="14"/>
    </location>
</feature>
<sequence length="201" mass="22103">MTPPSSSSSSSSTPSRRRRSFPVIFRPTVHRRQGARVGNCASAEQRPRNKSSDEEKARPWRLRPSSEARQVQPAARLGLHVQAGVRRDVRAASDANGGRPLDAELRGAEEPICTHVSPRVHCNRCACAVDEKPINYRGMHGEHVRHNEEQTESKCIDVQVSLQLIDVSANGTFAAELLRLSTIGCYDATVRATSIKEPCPS</sequence>
<evidence type="ECO:0000256" key="1">
    <source>
        <dbReference type="SAM" id="MobiDB-lite"/>
    </source>
</evidence>
<reference evidence="2" key="1">
    <citation type="submission" date="2020-05" db="EMBL/GenBank/DDBJ databases">
        <title>WGS assembly of Panicum virgatum.</title>
        <authorList>
            <person name="Lovell J.T."/>
            <person name="Jenkins J."/>
            <person name="Shu S."/>
            <person name="Juenger T.E."/>
            <person name="Schmutz J."/>
        </authorList>
    </citation>
    <scope>NUCLEOTIDE SEQUENCE</scope>
    <source>
        <strain evidence="2">AP13</strain>
    </source>
</reference>
<proteinExistence type="predicted"/>
<feature type="compositionally biased region" description="Basic and acidic residues" evidence="1">
    <location>
        <begin position="45"/>
        <end position="58"/>
    </location>
</feature>
<evidence type="ECO:0000313" key="3">
    <source>
        <dbReference type="Proteomes" id="UP000823388"/>
    </source>
</evidence>
<keyword evidence="3" id="KW-1185">Reference proteome</keyword>
<protein>
    <submittedName>
        <fullName evidence="2">Uncharacterized protein</fullName>
    </submittedName>
</protein>
<gene>
    <name evidence="2" type="ORF">PVAP13_9NG568314</name>
</gene>
<organism evidence="2 3">
    <name type="scientific">Panicum virgatum</name>
    <name type="common">Blackwell switchgrass</name>
    <dbReference type="NCBI Taxonomy" id="38727"/>
    <lineage>
        <taxon>Eukaryota</taxon>
        <taxon>Viridiplantae</taxon>
        <taxon>Streptophyta</taxon>
        <taxon>Embryophyta</taxon>
        <taxon>Tracheophyta</taxon>
        <taxon>Spermatophyta</taxon>
        <taxon>Magnoliopsida</taxon>
        <taxon>Liliopsida</taxon>
        <taxon>Poales</taxon>
        <taxon>Poaceae</taxon>
        <taxon>PACMAD clade</taxon>
        <taxon>Panicoideae</taxon>
        <taxon>Panicodae</taxon>
        <taxon>Paniceae</taxon>
        <taxon>Panicinae</taxon>
        <taxon>Panicum</taxon>
        <taxon>Panicum sect. Hiantes</taxon>
    </lineage>
</organism>
<feature type="region of interest" description="Disordered" evidence="1">
    <location>
        <begin position="1"/>
        <end position="76"/>
    </location>
</feature>
<accession>A0A8T0MZF8</accession>
<comment type="caution">
    <text evidence="2">The sequence shown here is derived from an EMBL/GenBank/DDBJ whole genome shotgun (WGS) entry which is preliminary data.</text>
</comment>
<name>A0A8T0MZF8_PANVG</name>
<dbReference type="EMBL" id="CM029054">
    <property type="protein sequence ID" value="KAG2542078.1"/>
    <property type="molecule type" value="Genomic_DNA"/>
</dbReference>
<dbReference type="AlphaFoldDB" id="A0A8T0MZF8"/>
<dbReference type="Proteomes" id="UP000823388">
    <property type="component" value="Chromosome 9N"/>
</dbReference>